<sequence>MRQNAGPLTLTRVPLRERPLRRLPQLFAGLALYGLSIGVMVGAGLGNSPWSVLNQGVERHTPLSFGTVSALVGVLVLLLWIPLKQRPAFGTAANVVVVAYASDAGLWLVPQDLGLAARTALLLGGVLANGLSVAVYVGARLGPGPRDGLTTGLAALTGRSLRLVRTLVEVVVLAAGWLLGGSVGAGTVLYALAMGPVTQYFLPRFAYARTPATAAGTPEVSPRRA</sequence>
<reference evidence="2 3" key="1">
    <citation type="submission" date="2019-11" db="EMBL/GenBank/DDBJ databases">
        <title>Streptomyces typhae sp. nov., a novel endophytic actinomycete isolated from the root of cattail pollen (Typha angustifolia L.).</title>
        <authorList>
            <person name="Peng C."/>
        </authorList>
    </citation>
    <scope>NUCLEOTIDE SEQUENCE [LARGE SCALE GENOMIC DNA]</scope>
    <source>
        <strain evidence="3">p1417</strain>
    </source>
</reference>
<keyword evidence="1" id="KW-0472">Membrane</keyword>
<comment type="caution">
    <text evidence="2">The sequence shown here is derived from an EMBL/GenBank/DDBJ whole genome shotgun (WGS) entry which is preliminary data.</text>
</comment>
<feature type="transmembrane region" description="Helical" evidence="1">
    <location>
        <begin position="63"/>
        <end position="81"/>
    </location>
</feature>
<feature type="transmembrane region" description="Helical" evidence="1">
    <location>
        <begin position="26"/>
        <end position="43"/>
    </location>
</feature>
<name>A0A6L6WXT9_9ACTN</name>
<dbReference type="InterPro" id="IPR038750">
    <property type="entry name" value="YczE/YyaS-like"/>
</dbReference>
<dbReference type="PANTHER" id="PTHR40078">
    <property type="entry name" value="INTEGRAL MEMBRANE PROTEIN-RELATED"/>
    <property type="match status" value="1"/>
</dbReference>
<feature type="transmembrane region" description="Helical" evidence="1">
    <location>
        <begin position="167"/>
        <end position="193"/>
    </location>
</feature>
<dbReference type="RefSeq" id="WP_157166183.1">
    <property type="nucleotide sequence ID" value="NZ_WPNZ01000008.1"/>
</dbReference>
<feature type="transmembrane region" description="Helical" evidence="1">
    <location>
        <begin position="88"/>
        <end position="109"/>
    </location>
</feature>
<dbReference type="PANTHER" id="PTHR40078:SF1">
    <property type="entry name" value="INTEGRAL MEMBRANE PROTEIN"/>
    <property type="match status" value="1"/>
</dbReference>
<accession>A0A6L6WXT9</accession>
<protein>
    <recommendedName>
        <fullName evidence="4">Membrane protein YczE</fullName>
    </recommendedName>
</protein>
<evidence type="ECO:0000256" key="1">
    <source>
        <dbReference type="SAM" id="Phobius"/>
    </source>
</evidence>
<keyword evidence="1" id="KW-0812">Transmembrane</keyword>
<evidence type="ECO:0000313" key="3">
    <source>
        <dbReference type="Proteomes" id="UP000483802"/>
    </source>
</evidence>
<keyword evidence="1" id="KW-1133">Transmembrane helix</keyword>
<evidence type="ECO:0000313" key="2">
    <source>
        <dbReference type="EMBL" id="MVO86320.1"/>
    </source>
</evidence>
<dbReference type="Proteomes" id="UP000483802">
    <property type="component" value="Unassembled WGS sequence"/>
</dbReference>
<proteinExistence type="predicted"/>
<evidence type="ECO:0008006" key="4">
    <source>
        <dbReference type="Google" id="ProtNLM"/>
    </source>
</evidence>
<dbReference type="EMBL" id="WPNZ01000008">
    <property type="protein sequence ID" value="MVO86320.1"/>
    <property type="molecule type" value="Genomic_DNA"/>
</dbReference>
<dbReference type="Pfam" id="PF19700">
    <property type="entry name" value="DUF6198"/>
    <property type="match status" value="1"/>
</dbReference>
<organism evidence="2 3">
    <name type="scientific">Streptomyces typhae</name>
    <dbReference type="NCBI Taxonomy" id="2681492"/>
    <lineage>
        <taxon>Bacteria</taxon>
        <taxon>Bacillati</taxon>
        <taxon>Actinomycetota</taxon>
        <taxon>Actinomycetes</taxon>
        <taxon>Kitasatosporales</taxon>
        <taxon>Streptomycetaceae</taxon>
        <taxon>Streptomyces</taxon>
    </lineage>
</organism>
<keyword evidence="3" id="KW-1185">Reference proteome</keyword>
<feature type="transmembrane region" description="Helical" evidence="1">
    <location>
        <begin position="115"/>
        <end position="137"/>
    </location>
</feature>
<dbReference type="AlphaFoldDB" id="A0A6L6WXT9"/>
<gene>
    <name evidence="2" type="ORF">GPA10_16520</name>
</gene>